<dbReference type="InterPro" id="IPR046953">
    <property type="entry name" value="Spore_GerAC-like_C"/>
</dbReference>
<dbReference type="InterPro" id="IPR057336">
    <property type="entry name" value="GerAC_N"/>
</dbReference>
<dbReference type="RefSeq" id="WP_126016244.1">
    <property type="nucleotide sequence ID" value="NZ_CP034437.1"/>
</dbReference>
<dbReference type="PANTHER" id="PTHR35789">
    <property type="entry name" value="SPORE GERMINATION PROTEIN B3"/>
    <property type="match status" value="1"/>
</dbReference>
<evidence type="ECO:0000256" key="6">
    <source>
        <dbReference type="ARBA" id="ARBA00023139"/>
    </source>
</evidence>
<feature type="domain" description="Spore germination protein N-terminal" evidence="10">
    <location>
        <begin position="22"/>
        <end position="195"/>
    </location>
</feature>
<accession>A0A3Q8X7R0</accession>
<reference evidence="12" key="1">
    <citation type="submission" date="2018-12" db="EMBL/GenBank/DDBJ databases">
        <title>Genome sequence of Peanibacillus sp.</title>
        <authorList>
            <person name="Subramani G."/>
            <person name="Srinivasan S."/>
            <person name="Kim M.K."/>
        </authorList>
    </citation>
    <scope>NUCLEOTIDE SEQUENCE [LARGE SCALE GENOMIC DNA]</scope>
    <source>
        <strain evidence="12">18JY67-1</strain>
    </source>
</reference>
<keyword evidence="4 8" id="KW-0732">Signal</keyword>
<evidence type="ECO:0000256" key="3">
    <source>
        <dbReference type="ARBA" id="ARBA00022544"/>
    </source>
</evidence>
<evidence type="ECO:0000256" key="8">
    <source>
        <dbReference type="SAM" id="SignalP"/>
    </source>
</evidence>
<comment type="similarity">
    <text evidence="2">Belongs to the GerABKC lipoprotein family.</text>
</comment>
<dbReference type="EMBL" id="CP034437">
    <property type="protein sequence ID" value="AZN40801.1"/>
    <property type="molecule type" value="Genomic_DNA"/>
</dbReference>
<dbReference type="PANTHER" id="PTHR35789:SF1">
    <property type="entry name" value="SPORE GERMINATION PROTEIN B3"/>
    <property type="match status" value="1"/>
</dbReference>
<keyword evidence="5" id="KW-0472">Membrane</keyword>
<comment type="subcellular location">
    <subcellularLocation>
        <location evidence="1">Membrane</location>
        <topology evidence="1">Lipid-anchor</topology>
    </subcellularLocation>
</comment>
<dbReference type="PROSITE" id="PS51257">
    <property type="entry name" value="PROKAR_LIPOPROTEIN"/>
    <property type="match status" value="1"/>
</dbReference>
<proteinExistence type="inferred from homology"/>
<evidence type="ECO:0000313" key="11">
    <source>
        <dbReference type="EMBL" id="AZN40801.1"/>
    </source>
</evidence>
<organism evidence="11 12">
    <name type="scientific">Paenibacillus albus</name>
    <dbReference type="NCBI Taxonomy" id="2495582"/>
    <lineage>
        <taxon>Bacteria</taxon>
        <taxon>Bacillati</taxon>
        <taxon>Bacillota</taxon>
        <taxon>Bacilli</taxon>
        <taxon>Bacillales</taxon>
        <taxon>Paenibacillaceae</taxon>
        <taxon>Paenibacillus</taxon>
    </lineage>
</organism>
<keyword evidence="12" id="KW-1185">Reference proteome</keyword>
<feature type="domain" description="Spore germination GerAC-like C-terminal" evidence="9">
    <location>
        <begin position="212"/>
        <end position="374"/>
    </location>
</feature>
<dbReference type="GO" id="GO:0016020">
    <property type="term" value="C:membrane"/>
    <property type="evidence" value="ECO:0007669"/>
    <property type="project" value="UniProtKB-SubCell"/>
</dbReference>
<dbReference type="KEGG" id="palb:EJC50_14865"/>
<dbReference type="GO" id="GO:0009847">
    <property type="term" value="P:spore germination"/>
    <property type="evidence" value="ECO:0007669"/>
    <property type="project" value="InterPro"/>
</dbReference>
<keyword evidence="3" id="KW-0309">Germination</keyword>
<sequence length="382" mass="43149">MKRVRLALSLVVLPLLLAGCWDRNEINEYAFWIGTALDLTENGQIKNSAQIAVPSQFISSKGQGTGGQRANIVISETGPSIISSMQKLQDKLPRKIFLGHRRAVFIGESLARKGLSDIMDQFTRNPDTRMRTDIFVVNGGEGKDALEINSPFNQFSAIAAVDQDRYCRLGDTALRDVLLDATSDGIRPSMPMIEISPSNQNEINKVFYVRSVAIFNKHMKMVGEIRDHASLNLYWIKGVMKDQYLTIQTDDGSYSFYESNLNRAIRTTMKDNKLKVTFKLTGEGRLLESTSKLDISYDTVLRSIEHKLNSIKKKEIEADIQFIQRNYGQDVFGIGEGVHREHPIRWKKMKGQWDEIFPTLDIAVEVDLHIQSLGKLGKPLPL</sequence>
<dbReference type="OrthoDB" id="9816067at2"/>
<evidence type="ECO:0000256" key="5">
    <source>
        <dbReference type="ARBA" id="ARBA00023136"/>
    </source>
</evidence>
<dbReference type="InterPro" id="IPR008844">
    <property type="entry name" value="Spore_GerAC-like"/>
</dbReference>
<protein>
    <submittedName>
        <fullName evidence="11">Ger(X)C family spore germination protein</fullName>
    </submittedName>
</protein>
<dbReference type="Proteomes" id="UP000272528">
    <property type="component" value="Chromosome"/>
</dbReference>
<evidence type="ECO:0000256" key="4">
    <source>
        <dbReference type="ARBA" id="ARBA00022729"/>
    </source>
</evidence>
<dbReference type="AlphaFoldDB" id="A0A3Q8X7R0"/>
<feature type="signal peptide" evidence="8">
    <location>
        <begin position="1"/>
        <end position="23"/>
    </location>
</feature>
<dbReference type="Gene3D" id="3.30.300.210">
    <property type="entry name" value="Nutrient germinant receptor protein C, domain 3"/>
    <property type="match status" value="1"/>
</dbReference>
<evidence type="ECO:0000313" key="12">
    <source>
        <dbReference type="Proteomes" id="UP000272528"/>
    </source>
</evidence>
<gene>
    <name evidence="11" type="ORF">EJC50_14865</name>
</gene>
<evidence type="ECO:0000256" key="2">
    <source>
        <dbReference type="ARBA" id="ARBA00007886"/>
    </source>
</evidence>
<dbReference type="InterPro" id="IPR038501">
    <property type="entry name" value="Spore_GerAC_C_sf"/>
</dbReference>
<evidence type="ECO:0000256" key="1">
    <source>
        <dbReference type="ARBA" id="ARBA00004635"/>
    </source>
</evidence>
<dbReference type="Pfam" id="PF05504">
    <property type="entry name" value="Spore_GerAC"/>
    <property type="match status" value="1"/>
</dbReference>
<evidence type="ECO:0000259" key="9">
    <source>
        <dbReference type="Pfam" id="PF05504"/>
    </source>
</evidence>
<evidence type="ECO:0000256" key="7">
    <source>
        <dbReference type="ARBA" id="ARBA00023288"/>
    </source>
</evidence>
<dbReference type="Pfam" id="PF25198">
    <property type="entry name" value="Spore_GerAC_N"/>
    <property type="match status" value="1"/>
</dbReference>
<dbReference type="NCBIfam" id="TIGR02887">
    <property type="entry name" value="spore_ger_x_C"/>
    <property type="match status" value="1"/>
</dbReference>
<keyword evidence="6" id="KW-0564">Palmitate</keyword>
<evidence type="ECO:0000259" key="10">
    <source>
        <dbReference type="Pfam" id="PF25198"/>
    </source>
</evidence>
<keyword evidence="7" id="KW-0449">Lipoprotein</keyword>
<feature type="chain" id="PRO_5038752081" evidence="8">
    <location>
        <begin position="24"/>
        <end position="382"/>
    </location>
</feature>
<name>A0A3Q8X7R0_9BACL</name>